<comment type="caution">
    <text evidence="1">The sequence shown here is derived from an EMBL/GenBank/DDBJ whole genome shotgun (WGS) entry which is preliminary data.</text>
</comment>
<feature type="non-terminal residue" evidence="1">
    <location>
        <position position="1"/>
    </location>
</feature>
<name>A0A0F8Y403_9ZZZZ</name>
<gene>
    <name evidence="1" type="ORF">LCGC14_2867910</name>
</gene>
<evidence type="ECO:0000313" key="1">
    <source>
        <dbReference type="EMBL" id="KKK76018.1"/>
    </source>
</evidence>
<organism evidence="1">
    <name type="scientific">marine sediment metagenome</name>
    <dbReference type="NCBI Taxonomy" id="412755"/>
    <lineage>
        <taxon>unclassified sequences</taxon>
        <taxon>metagenomes</taxon>
        <taxon>ecological metagenomes</taxon>
    </lineage>
</organism>
<protein>
    <submittedName>
        <fullName evidence="1">Uncharacterized protein</fullName>
    </submittedName>
</protein>
<dbReference type="AlphaFoldDB" id="A0A0F8Y403"/>
<proteinExistence type="predicted"/>
<accession>A0A0F8Y403</accession>
<sequence length="393" mass="42329">PYKKFSLSRADGPAGTFIVVPNTEFNVFKNTGQVNLDTPAVPGEAFQITYVANETDDDGATFTEVNKVERALFKIRQETASPVGGTGGDVPNREKKFGAIRKAGTNTFTFNPDGKTVNTARDIVVYVNGMLLESEDFTFEAPGTVKTAEVVGPDQTLVLDYWVEDAPGGNTSFNLLSDTIVLDTPEVVDGEQDATYNGDQTDVLLPGSAMFISEIEVIIIQSSQYDSNDDVTNITFESVPTVSSEGAEILVTGPVTGSRFRLTESSTVDVFTRGTNSMLVSGSHLEYVTGTLITVDGDPYSVLNAGFDEATGKTRVITSGPAKRNYIIPVVTKTARPILFPGATFQTLKPANIGFSFNLVRMGSEREILTRDVDYVLSEGGNISLNIELQFGD</sequence>
<feature type="non-terminal residue" evidence="1">
    <location>
        <position position="393"/>
    </location>
</feature>
<reference evidence="1" key="1">
    <citation type="journal article" date="2015" name="Nature">
        <title>Complex archaea that bridge the gap between prokaryotes and eukaryotes.</title>
        <authorList>
            <person name="Spang A."/>
            <person name="Saw J.H."/>
            <person name="Jorgensen S.L."/>
            <person name="Zaremba-Niedzwiedzka K."/>
            <person name="Martijn J."/>
            <person name="Lind A.E."/>
            <person name="van Eijk R."/>
            <person name="Schleper C."/>
            <person name="Guy L."/>
            <person name="Ettema T.J."/>
        </authorList>
    </citation>
    <scope>NUCLEOTIDE SEQUENCE</scope>
</reference>
<dbReference type="EMBL" id="LAZR01055596">
    <property type="protein sequence ID" value="KKK76018.1"/>
    <property type="molecule type" value="Genomic_DNA"/>
</dbReference>